<dbReference type="Pfam" id="PF03114">
    <property type="entry name" value="BAR"/>
    <property type="match status" value="1"/>
</dbReference>
<evidence type="ECO:0000256" key="1">
    <source>
        <dbReference type="ARBA" id="ARBA00022468"/>
    </source>
</evidence>
<dbReference type="Ensembl" id="ENSCPVT00000025512.1">
    <property type="protein sequence ID" value="ENSCPVP00000024539.1"/>
    <property type="gene ID" value="ENSCPVG00000016940.1"/>
</dbReference>
<dbReference type="PANTHER" id="PTHR14130:SF12">
    <property type="entry name" value="BARGIN-RELATED"/>
    <property type="match status" value="1"/>
</dbReference>
<keyword evidence="3" id="KW-1185">Reference proteome</keyword>
<dbReference type="SUPFAM" id="SSF103657">
    <property type="entry name" value="BAR/IMD domain-like"/>
    <property type="match status" value="1"/>
</dbReference>
<organism evidence="2 3">
    <name type="scientific">Geospiza parvula</name>
    <name type="common">Small tree-finch</name>
    <name type="synonym">Camarhynchus parvulus</name>
    <dbReference type="NCBI Taxonomy" id="87175"/>
    <lineage>
        <taxon>Eukaryota</taxon>
        <taxon>Metazoa</taxon>
        <taxon>Chordata</taxon>
        <taxon>Craniata</taxon>
        <taxon>Vertebrata</taxon>
        <taxon>Euteleostomi</taxon>
        <taxon>Archelosauria</taxon>
        <taxon>Archosauria</taxon>
        <taxon>Dinosauria</taxon>
        <taxon>Saurischia</taxon>
        <taxon>Theropoda</taxon>
        <taxon>Coelurosauria</taxon>
        <taxon>Aves</taxon>
        <taxon>Neognathae</taxon>
        <taxon>Neoaves</taxon>
        <taxon>Telluraves</taxon>
        <taxon>Australaves</taxon>
        <taxon>Passeriformes</taxon>
        <taxon>Thraupidae</taxon>
        <taxon>Camarhynchus</taxon>
    </lineage>
</organism>
<reference evidence="2" key="3">
    <citation type="submission" date="2025-09" db="UniProtKB">
        <authorList>
            <consortium name="Ensembl"/>
        </authorList>
    </citation>
    <scope>IDENTIFICATION</scope>
</reference>
<dbReference type="GO" id="GO:0032956">
    <property type="term" value="P:regulation of actin cytoskeleton organization"/>
    <property type="evidence" value="ECO:0007669"/>
    <property type="project" value="TreeGrafter"/>
</dbReference>
<keyword evidence="1" id="KW-0343">GTPase activation</keyword>
<dbReference type="GO" id="GO:0005829">
    <property type="term" value="C:cytosol"/>
    <property type="evidence" value="ECO:0007669"/>
    <property type="project" value="TreeGrafter"/>
</dbReference>
<dbReference type="InterPro" id="IPR027267">
    <property type="entry name" value="AH/BAR_dom_sf"/>
</dbReference>
<proteinExistence type="predicted"/>
<dbReference type="GO" id="GO:0035020">
    <property type="term" value="P:regulation of Rac protein signal transduction"/>
    <property type="evidence" value="ECO:0007669"/>
    <property type="project" value="TreeGrafter"/>
</dbReference>
<dbReference type="Proteomes" id="UP000694382">
    <property type="component" value="Chromosome 1A"/>
</dbReference>
<sequence length="215" mass="23797">MADKRASPVPFFCPQIEQRIEPAKRAAHSVSKRLQACLQGQCGSEMDKRVKKLPLMALSMAMAESFKELDTESSLGKALEMGCCIQSSLAKIVAEFEIDLEHYVLQPLNKLSEVVLPHWGWCWPRGIFCCQQTGDLEGRRGGGEEEGGEVQGERVTCSPPWIRSRTADLLPSTSLFRGDPTLGWTAASQHVLPSESKWGPQAEIGTWPKLGEEKE</sequence>
<dbReference type="InterPro" id="IPR047165">
    <property type="entry name" value="RHG17/44/SH3BP1-like"/>
</dbReference>
<dbReference type="Gene3D" id="1.20.1270.60">
    <property type="entry name" value="Arfaptin homology (AH) domain/BAR domain"/>
    <property type="match status" value="1"/>
</dbReference>
<accession>A0A8U8BFC1</accession>
<dbReference type="PANTHER" id="PTHR14130">
    <property type="entry name" value="3BP-1 RELATED RHOGAP"/>
    <property type="match status" value="1"/>
</dbReference>
<dbReference type="InterPro" id="IPR004148">
    <property type="entry name" value="BAR_dom"/>
</dbReference>
<dbReference type="AlphaFoldDB" id="A0A8U8BFC1"/>
<reference evidence="2" key="1">
    <citation type="submission" date="2020-02" db="EMBL/GenBank/DDBJ databases">
        <authorList>
            <person name="Enbody D E."/>
            <person name="Pettersson E M."/>
        </authorList>
    </citation>
    <scope>NUCLEOTIDE SEQUENCE [LARGE SCALE GENOMIC DNA]</scope>
</reference>
<evidence type="ECO:0000313" key="2">
    <source>
        <dbReference type="Ensembl" id="ENSCPVP00000024539.1"/>
    </source>
</evidence>
<reference evidence="2" key="2">
    <citation type="submission" date="2025-08" db="UniProtKB">
        <authorList>
            <consortium name="Ensembl"/>
        </authorList>
    </citation>
    <scope>IDENTIFICATION</scope>
</reference>
<name>A0A8U8BFC1_GEOPR</name>
<evidence type="ECO:0000313" key="3">
    <source>
        <dbReference type="Proteomes" id="UP000694382"/>
    </source>
</evidence>
<protein>
    <submittedName>
        <fullName evidence="2">Uncharacterized protein</fullName>
    </submittedName>
</protein>
<dbReference type="GO" id="GO:0005096">
    <property type="term" value="F:GTPase activator activity"/>
    <property type="evidence" value="ECO:0007669"/>
    <property type="project" value="UniProtKB-KW"/>
</dbReference>